<evidence type="ECO:0000256" key="2">
    <source>
        <dbReference type="ARBA" id="ARBA00022475"/>
    </source>
</evidence>
<organism evidence="7 8">
    <name type="scientific">Rhodovulum iodosum</name>
    <dbReference type="NCBI Taxonomy" id="68291"/>
    <lineage>
        <taxon>Bacteria</taxon>
        <taxon>Pseudomonadati</taxon>
        <taxon>Pseudomonadota</taxon>
        <taxon>Alphaproteobacteria</taxon>
        <taxon>Rhodobacterales</taxon>
        <taxon>Paracoccaceae</taxon>
        <taxon>Rhodovulum</taxon>
    </lineage>
</organism>
<reference evidence="7 8" key="1">
    <citation type="submission" date="2024-06" db="EMBL/GenBank/DDBJ databases">
        <title>Genome of Rhodovulum iodosum, a marine photoferrotroph.</title>
        <authorList>
            <person name="Bianchini G."/>
            <person name="Nikeleit V."/>
            <person name="Kappler A."/>
            <person name="Bryce C."/>
            <person name="Sanchez-Baracaldo P."/>
        </authorList>
    </citation>
    <scope>NUCLEOTIDE SEQUENCE [LARGE SCALE GENOMIC DNA]</scope>
    <source>
        <strain evidence="7 8">UT/N1</strain>
    </source>
</reference>
<dbReference type="InterPro" id="IPR005495">
    <property type="entry name" value="LptG/LptF_permease"/>
</dbReference>
<feature type="transmembrane region" description="Helical" evidence="6">
    <location>
        <begin position="306"/>
        <end position="326"/>
    </location>
</feature>
<comment type="subcellular location">
    <subcellularLocation>
        <location evidence="1">Cell membrane</location>
        <topology evidence="1">Multi-pass membrane protein</topology>
    </subcellularLocation>
</comment>
<name>A0ABV3XV20_9RHOB</name>
<proteinExistence type="predicted"/>
<sequence length="366" mass="39938">MTLHLYFARKFALAVLSLLALFSIFLLLIDMVEQIRNYDIGEITLTGAFHLAALNVPSSVYGILPLIVALATLVLFLGLARTSELVVTRAAGRSALRSLAAPVITALLFGVVTVAVLNPIVAGTRTAYDQLSARQSQSAQSVLSISDEGLWLRQGTPEGQMVIRAARANFDGTRLYDVTFLAFGPDGSPDFRIAATSAELTSGAWELRRAKRWDLGAGTDNPERDATVYPQFRLDSDLTRERIRDSFGTPSAIPIWELPEFIDDLEHAGFSARQHRVWLQMELSLPLLFAAMVLIGAGFTMRHIRFGRTGTMVMLALGLALALYFLRNFAQVLGENGQIPVPLAAWAPPVAGIFFALGLLLHLEDG</sequence>
<comment type="caution">
    <text evidence="7">The sequence shown here is derived from an EMBL/GenBank/DDBJ whole genome shotgun (WGS) entry which is preliminary data.</text>
</comment>
<dbReference type="Pfam" id="PF03739">
    <property type="entry name" value="LptF_LptG"/>
    <property type="match status" value="1"/>
</dbReference>
<evidence type="ECO:0000256" key="5">
    <source>
        <dbReference type="ARBA" id="ARBA00023136"/>
    </source>
</evidence>
<keyword evidence="5 6" id="KW-0472">Membrane</keyword>
<feature type="transmembrane region" description="Helical" evidence="6">
    <location>
        <begin position="58"/>
        <end position="79"/>
    </location>
</feature>
<dbReference type="PANTHER" id="PTHR33529:SF2">
    <property type="entry name" value="LIPOPOLYSACCHARIDE EXPORT SYSTEM PERMEASE PROTEIN LPTG"/>
    <property type="match status" value="1"/>
</dbReference>
<dbReference type="NCBIfam" id="TIGR04408">
    <property type="entry name" value="LptG_lptG"/>
    <property type="match status" value="1"/>
</dbReference>
<dbReference type="Proteomes" id="UP001560019">
    <property type="component" value="Unassembled WGS sequence"/>
</dbReference>
<dbReference type="PANTHER" id="PTHR33529">
    <property type="entry name" value="SLR0882 PROTEIN-RELATED"/>
    <property type="match status" value="1"/>
</dbReference>
<evidence type="ECO:0000256" key="6">
    <source>
        <dbReference type="SAM" id="Phobius"/>
    </source>
</evidence>
<feature type="transmembrane region" description="Helical" evidence="6">
    <location>
        <begin position="99"/>
        <end position="121"/>
    </location>
</feature>
<evidence type="ECO:0000313" key="7">
    <source>
        <dbReference type="EMBL" id="MEX5729182.1"/>
    </source>
</evidence>
<feature type="transmembrane region" description="Helical" evidence="6">
    <location>
        <begin position="346"/>
        <end position="363"/>
    </location>
</feature>
<keyword evidence="4 6" id="KW-1133">Transmembrane helix</keyword>
<dbReference type="EMBL" id="JBEHHI010000002">
    <property type="protein sequence ID" value="MEX5729182.1"/>
    <property type="molecule type" value="Genomic_DNA"/>
</dbReference>
<gene>
    <name evidence="7" type="ORF">Ga0609869_002535</name>
</gene>
<accession>A0ABV3XV20</accession>
<keyword evidence="2" id="KW-1003">Cell membrane</keyword>
<dbReference type="RefSeq" id="WP_125405359.1">
    <property type="nucleotide sequence ID" value="NZ_JBEHHI010000002.1"/>
</dbReference>
<keyword evidence="8" id="KW-1185">Reference proteome</keyword>
<keyword evidence="3 6" id="KW-0812">Transmembrane</keyword>
<protein>
    <submittedName>
        <fullName evidence="7">Lipopolysaccharide export system permease protein</fullName>
    </submittedName>
</protein>
<evidence type="ECO:0000313" key="8">
    <source>
        <dbReference type="Proteomes" id="UP001560019"/>
    </source>
</evidence>
<evidence type="ECO:0000256" key="3">
    <source>
        <dbReference type="ARBA" id="ARBA00022692"/>
    </source>
</evidence>
<evidence type="ECO:0000256" key="1">
    <source>
        <dbReference type="ARBA" id="ARBA00004651"/>
    </source>
</evidence>
<dbReference type="InterPro" id="IPR030923">
    <property type="entry name" value="LptG"/>
</dbReference>
<evidence type="ECO:0000256" key="4">
    <source>
        <dbReference type="ARBA" id="ARBA00022989"/>
    </source>
</evidence>
<feature type="transmembrane region" description="Helical" evidence="6">
    <location>
        <begin position="277"/>
        <end position="299"/>
    </location>
</feature>